<dbReference type="Proteomes" id="UP000680656">
    <property type="component" value="Chromosome"/>
</dbReference>
<organism evidence="3 4">
    <name type="scientific">Methanospirillum purgamenti</name>
    <dbReference type="NCBI Taxonomy" id="2834276"/>
    <lineage>
        <taxon>Archaea</taxon>
        <taxon>Methanobacteriati</taxon>
        <taxon>Methanobacteriota</taxon>
        <taxon>Stenosarchaea group</taxon>
        <taxon>Methanomicrobia</taxon>
        <taxon>Methanomicrobiales</taxon>
        <taxon>Methanospirillaceae</taxon>
        <taxon>Methanospirillum</taxon>
    </lineage>
</organism>
<evidence type="ECO:0000259" key="1">
    <source>
        <dbReference type="Pfam" id="PF05050"/>
    </source>
</evidence>
<dbReference type="InterPro" id="IPR006342">
    <property type="entry name" value="FkbM_mtfrase"/>
</dbReference>
<dbReference type="NCBIfam" id="TIGR01444">
    <property type="entry name" value="fkbM_fam"/>
    <property type="match status" value="1"/>
</dbReference>
<dbReference type="GO" id="GO:0032259">
    <property type="term" value="P:methylation"/>
    <property type="evidence" value="ECO:0007669"/>
    <property type="project" value="UniProtKB-KW"/>
</dbReference>
<dbReference type="Gene3D" id="3.40.50.150">
    <property type="entry name" value="Vaccinia Virus protein VP39"/>
    <property type="match status" value="1"/>
</dbReference>
<protein>
    <submittedName>
        <fullName evidence="3">FkbM family methyltransferase</fullName>
    </submittedName>
</protein>
<reference evidence="3 4" key="1">
    <citation type="submission" date="2021-05" db="EMBL/GenBank/DDBJ databases">
        <title>A novel Methanospirillum isolate from a pyrite-forming mixed culture.</title>
        <authorList>
            <person name="Bunk B."/>
            <person name="Sproer C."/>
            <person name="Spring S."/>
            <person name="Pester M."/>
        </authorList>
    </citation>
    <scope>NUCLEOTIDE SEQUENCE [LARGE SCALE GENOMIC DNA]</scope>
    <source>
        <strain evidence="3 4">J.3.6.1-F.2.7.3</strain>
    </source>
</reference>
<dbReference type="RefSeq" id="WP_214419959.1">
    <property type="nucleotide sequence ID" value="NZ_CP075546.1"/>
</dbReference>
<dbReference type="SUPFAM" id="SSF53335">
    <property type="entry name" value="S-adenosyl-L-methionine-dependent methyltransferases"/>
    <property type="match status" value="1"/>
</dbReference>
<keyword evidence="3" id="KW-0489">Methyltransferase</keyword>
<keyword evidence="3" id="KW-0808">Transferase</keyword>
<evidence type="ECO:0000313" key="4">
    <source>
        <dbReference type="Proteomes" id="UP000680656"/>
    </source>
</evidence>
<dbReference type="Pfam" id="PF08484">
    <property type="entry name" value="Methyltransf_14"/>
    <property type="match status" value="1"/>
</dbReference>
<dbReference type="Pfam" id="PF05050">
    <property type="entry name" value="Methyltransf_21"/>
    <property type="match status" value="1"/>
</dbReference>
<keyword evidence="4" id="KW-1185">Reference proteome</keyword>
<feature type="domain" description="Methyltransferase FkbM" evidence="1">
    <location>
        <begin position="176"/>
        <end position="332"/>
    </location>
</feature>
<dbReference type="Gene3D" id="3.40.50.720">
    <property type="entry name" value="NAD(P)-binding Rossmann-like Domain"/>
    <property type="match status" value="1"/>
</dbReference>
<feature type="domain" description="C-methyltransferase" evidence="2">
    <location>
        <begin position="20"/>
        <end position="100"/>
    </location>
</feature>
<sequence>MYWKIVEETLKQYRHLSDFSKSSKIALFGAGPYGSIGAEYLKNQGYHIKIFSDNNPDKQGIVIDGIPVVPPDSIHEYDIDITLITAHHAIKPIQEQLHRLKIPNTSYDSFFISKNMNRLEKIYHNYLKDDRSREVYSNIILSLLTGSREFCINVIEKDQYFALPQFRSIENAVFIDAGAYVGDTIEQFFWINSGVFSHIYAFEPGELQYRAMERRIQRLKSEWAVEEGKITLVKGGLGKETGHLEYSSNNYQLQSSSFVEKDAKNAISCPIYSLDQFLEGRPITFIKSDIEGMEKEMLVGASESIKKYKPRMALSIYHRPEDLFQIAEYVHELVSDYKMAVRHHSPSVYETVLYCWVE</sequence>
<dbReference type="EMBL" id="CP075546">
    <property type="protein sequence ID" value="QVV89159.1"/>
    <property type="molecule type" value="Genomic_DNA"/>
</dbReference>
<dbReference type="AlphaFoldDB" id="A0A8E7EJI4"/>
<dbReference type="GO" id="GO:0008168">
    <property type="term" value="F:methyltransferase activity"/>
    <property type="evidence" value="ECO:0007669"/>
    <property type="project" value="UniProtKB-KW"/>
</dbReference>
<accession>A0A8E7EJI4</accession>
<dbReference type="KEGG" id="mrtj:KHC33_01075"/>
<evidence type="ECO:0000313" key="3">
    <source>
        <dbReference type="EMBL" id="QVV89159.1"/>
    </source>
</evidence>
<evidence type="ECO:0000259" key="2">
    <source>
        <dbReference type="Pfam" id="PF08484"/>
    </source>
</evidence>
<dbReference type="GeneID" id="65095733"/>
<gene>
    <name evidence="3" type="ORF">KHC33_01075</name>
</gene>
<name>A0A8E7EJI4_9EURY</name>
<proteinExistence type="predicted"/>
<dbReference type="InterPro" id="IPR013691">
    <property type="entry name" value="MeTrfase_14"/>
</dbReference>
<dbReference type="InterPro" id="IPR029063">
    <property type="entry name" value="SAM-dependent_MTases_sf"/>
</dbReference>